<dbReference type="Proteomes" id="UP000198683">
    <property type="component" value="Unassembled WGS sequence"/>
</dbReference>
<organism evidence="4 5">
    <name type="scientific">Nonomuraea maritima</name>
    <dbReference type="NCBI Taxonomy" id="683260"/>
    <lineage>
        <taxon>Bacteria</taxon>
        <taxon>Bacillati</taxon>
        <taxon>Actinomycetota</taxon>
        <taxon>Actinomycetes</taxon>
        <taxon>Streptosporangiales</taxon>
        <taxon>Streptosporangiaceae</taxon>
        <taxon>Nonomuraea</taxon>
    </lineage>
</organism>
<accession>A0A1G9RSB1</accession>
<dbReference type="Gene3D" id="1.10.357.10">
    <property type="entry name" value="Tetracycline Repressor, domain 2"/>
    <property type="match status" value="1"/>
</dbReference>
<dbReference type="InterPro" id="IPR001647">
    <property type="entry name" value="HTH_TetR"/>
</dbReference>
<dbReference type="PROSITE" id="PS50977">
    <property type="entry name" value="HTH_TETR_2"/>
    <property type="match status" value="1"/>
</dbReference>
<dbReference type="InterPro" id="IPR050109">
    <property type="entry name" value="HTH-type_TetR-like_transc_reg"/>
</dbReference>
<dbReference type="PANTHER" id="PTHR30055">
    <property type="entry name" value="HTH-TYPE TRANSCRIPTIONAL REGULATOR RUTR"/>
    <property type="match status" value="1"/>
</dbReference>
<dbReference type="SUPFAM" id="SSF46689">
    <property type="entry name" value="Homeodomain-like"/>
    <property type="match status" value="1"/>
</dbReference>
<protein>
    <submittedName>
        <fullName evidence="4">DNA-binding transcriptional regulator, AcrR family</fullName>
    </submittedName>
</protein>
<sequence length="250" mass="26141">MRRQIANTVSLSLETVKTDRSAPAENNRERIIAAATRLLAEEGREAVSTRAVSAAAGVQAPTIYRLFGDKQGLLDAVAAHGFASHLARKSALDPTDDPVEDLRAGWDLNTEFGLANPSLYTLMYAEPRPGGPPPAAVAALKVLAAHVRRIAEAGRLRIDETRATHLIHAVGGGITLALIATPDGRRDMSVSHLAREAVIAAITTDATATTAPGPAGAAAALRAFLPQVDVLTDGERGLLAELLDRISTAG</sequence>
<dbReference type="AlphaFoldDB" id="A0A1G9RSB1"/>
<feature type="domain" description="HTH tetR-type" evidence="3">
    <location>
        <begin position="25"/>
        <end position="85"/>
    </location>
</feature>
<evidence type="ECO:0000256" key="1">
    <source>
        <dbReference type="ARBA" id="ARBA00023125"/>
    </source>
</evidence>
<keyword evidence="1 2" id="KW-0238">DNA-binding</keyword>
<evidence type="ECO:0000313" key="4">
    <source>
        <dbReference type="EMBL" id="SDM25847.1"/>
    </source>
</evidence>
<dbReference type="STRING" id="683260.SAMN05421874_14811"/>
<dbReference type="EMBL" id="FNFB01000048">
    <property type="protein sequence ID" value="SDM25847.1"/>
    <property type="molecule type" value="Genomic_DNA"/>
</dbReference>
<evidence type="ECO:0000256" key="2">
    <source>
        <dbReference type="PROSITE-ProRule" id="PRU00335"/>
    </source>
</evidence>
<proteinExistence type="predicted"/>
<reference evidence="4 5" key="1">
    <citation type="submission" date="2016-10" db="EMBL/GenBank/DDBJ databases">
        <authorList>
            <person name="de Groot N.N."/>
        </authorList>
    </citation>
    <scope>NUCLEOTIDE SEQUENCE [LARGE SCALE GENOMIC DNA]</scope>
    <source>
        <strain evidence="4 5">CGMCC 4.5681</strain>
    </source>
</reference>
<name>A0A1G9RSB1_9ACTN</name>
<gene>
    <name evidence="4" type="ORF">SAMN05421874_14811</name>
</gene>
<dbReference type="GO" id="GO:0000976">
    <property type="term" value="F:transcription cis-regulatory region binding"/>
    <property type="evidence" value="ECO:0007669"/>
    <property type="project" value="TreeGrafter"/>
</dbReference>
<dbReference type="GO" id="GO:0003700">
    <property type="term" value="F:DNA-binding transcription factor activity"/>
    <property type="evidence" value="ECO:0007669"/>
    <property type="project" value="TreeGrafter"/>
</dbReference>
<dbReference type="PANTHER" id="PTHR30055:SF223">
    <property type="entry name" value="HTH-TYPE TRANSCRIPTIONAL REGULATOR UIDR"/>
    <property type="match status" value="1"/>
</dbReference>
<evidence type="ECO:0000313" key="5">
    <source>
        <dbReference type="Proteomes" id="UP000198683"/>
    </source>
</evidence>
<dbReference type="InterPro" id="IPR009057">
    <property type="entry name" value="Homeodomain-like_sf"/>
</dbReference>
<dbReference type="Pfam" id="PF00440">
    <property type="entry name" value="TetR_N"/>
    <property type="match status" value="1"/>
</dbReference>
<feature type="DNA-binding region" description="H-T-H motif" evidence="2">
    <location>
        <begin position="48"/>
        <end position="67"/>
    </location>
</feature>
<dbReference type="PRINTS" id="PR00455">
    <property type="entry name" value="HTHTETR"/>
</dbReference>
<dbReference type="SUPFAM" id="SSF48498">
    <property type="entry name" value="Tetracyclin repressor-like, C-terminal domain"/>
    <property type="match status" value="1"/>
</dbReference>
<evidence type="ECO:0000259" key="3">
    <source>
        <dbReference type="PROSITE" id="PS50977"/>
    </source>
</evidence>
<keyword evidence="5" id="KW-1185">Reference proteome</keyword>
<dbReference type="InterPro" id="IPR036271">
    <property type="entry name" value="Tet_transcr_reg_TetR-rel_C_sf"/>
</dbReference>